<feature type="binding site" evidence="1">
    <location>
        <position position="288"/>
    </location>
    <ligand>
        <name>Mg(2+)</name>
        <dbReference type="ChEBI" id="CHEBI:18420"/>
        <label>1</label>
    </ligand>
</feature>
<name>A0AAV2WDZ2_MYCNE</name>
<dbReference type="InterPro" id="IPR011009">
    <property type="entry name" value="Kinase-like_dom_sf"/>
</dbReference>
<comment type="similarity">
    <text evidence="1">Belongs to the actinobacterial glucosamine kinase family.</text>
</comment>
<dbReference type="HAMAP" id="MF_02218">
    <property type="entry name" value="GlcN_kinase"/>
    <property type="match status" value="1"/>
</dbReference>
<keyword evidence="1" id="KW-0119">Carbohydrate metabolism</keyword>
<comment type="cofactor">
    <cofactor evidence="1">
        <name>Mg(2+)</name>
        <dbReference type="ChEBI" id="CHEBI:18420"/>
    </cofactor>
    <text evidence="1">Binds 2 Mg(2+) ions per subunit.</text>
</comment>
<keyword evidence="1" id="KW-0808">Transferase</keyword>
<keyword evidence="1" id="KW-0460">Magnesium</keyword>
<dbReference type="AlphaFoldDB" id="A0AAV2WDZ2"/>
<dbReference type="NCBIfam" id="NF041273">
    <property type="entry name" value="GlcN_kinase"/>
    <property type="match status" value="1"/>
</dbReference>
<feature type="binding site" evidence="1">
    <location>
        <position position="288"/>
    </location>
    <ligand>
        <name>Mg(2+)</name>
        <dbReference type="ChEBI" id="CHEBI:18420"/>
        <label>2</label>
    </ligand>
</feature>
<dbReference type="GO" id="GO:0047931">
    <property type="term" value="F:glucosamine kinase activity"/>
    <property type="evidence" value="ECO:0007669"/>
    <property type="project" value="UniProtKB-UniRule"/>
</dbReference>
<dbReference type="GO" id="GO:0005524">
    <property type="term" value="F:ATP binding"/>
    <property type="evidence" value="ECO:0007669"/>
    <property type="project" value="UniProtKB-KW"/>
</dbReference>
<sequence>MISDTDDPLDAPLDLLPLGDRHALAIISSDGELSAVPVVRDGGIRRASPGDGAAEALLELIVGTAGRSSAGRFEVVSWANGRVPNGERAVGVDQTNESVIVGDIAVVKWATHLERGPHPAPGRLTGLTAAGFTAMPTPWAVLTWTPDDGPETLAATITGYLPGAVDGWTWAVDLFLDAARTGDHSAVLCTCSSLGEVIADLHIALAATVTVATDTDARRWRDSAFATFDAAHRLADPQLADLLTRHADTIAATLQHLAALTGVPILDVHGDLHVGQILRSSNMLLVNDFDGNPVLPPDERVLPAPAAVDLAGIIQSLTHVGIVAARRGDLTPEQLRPVELTARTALYEAYLNRLADNGQTGLHIDDALIALRLQQVLREIVYAARHLPRWMYVPDAALPALLHEMSR</sequence>
<comment type="function">
    <text evidence="1">Catalyzes the ATP-dependent phosphorylation of D-glucosamine (GlcN) to D-glucosamine 6-phosphate. May be involved in the phosphorylation of acquired extracellular GlcN derived from the hydrolysis of chitosan, i.e., in the incorporation of exogenous GlcN into the bacterial GlcNAc metabolism.</text>
</comment>
<reference evidence="2" key="2">
    <citation type="submission" date="2015-09" db="EMBL/GenBank/DDBJ databases">
        <title>Draft genome sequence of Mycobacterium neoaurum DSM 44074.</title>
        <authorList>
            <person name="Croce O."/>
            <person name="Robert C."/>
            <person name="Raoult D."/>
            <person name="Drancourt M."/>
        </authorList>
    </citation>
    <scope>NUCLEOTIDE SEQUENCE</scope>
    <source>
        <strain evidence="2">DSM 44074</strain>
    </source>
</reference>
<gene>
    <name evidence="2" type="ORF">BN1047_00378</name>
</gene>
<keyword evidence="1" id="KW-0479">Metal-binding</keyword>
<dbReference type="RefSeq" id="WP_030136899.1">
    <property type="nucleotide sequence ID" value="NZ_LK021337.1"/>
</dbReference>
<dbReference type="InterPro" id="IPR053634">
    <property type="entry name" value="Actino_Glucosamine_Kinase"/>
</dbReference>
<dbReference type="GO" id="GO:0005975">
    <property type="term" value="P:carbohydrate metabolic process"/>
    <property type="evidence" value="ECO:0007669"/>
    <property type="project" value="UniProtKB-UniRule"/>
</dbReference>
<evidence type="ECO:0000313" key="3">
    <source>
        <dbReference type="Proteomes" id="UP000028864"/>
    </source>
</evidence>
<evidence type="ECO:0000313" key="2">
    <source>
        <dbReference type="EMBL" id="CDQ42525.1"/>
    </source>
</evidence>
<feature type="binding site" evidence="1">
    <location>
        <begin position="159"/>
        <end position="161"/>
    </location>
    <ligand>
        <name>ATP</name>
        <dbReference type="ChEBI" id="CHEBI:30616"/>
    </ligand>
</feature>
<dbReference type="EC" id="2.7.1.8" evidence="1"/>
<feature type="binding site" evidence="1">
    <location>
        <position position="166"/>
    </location>
    <ligand>
        <name>ATP</name>
        <dbReference type="ChEBI" id="CHEBI:30616"/>
    </ligand>
</feature>
<comment type="catalytic activity">
    <reaction evidence="1">
        <text>D-glucosamine + ATP = D-glucosamine 6-phosphate + ADP + H(+)</text>
        <dbReference type="Rhea" id="RHEA:10948"/>
        <dbReference type="ChEBI" id="CHEBI:15378"/>
        <dbReference type="ChEBI" id="CHEBI:30616"/>
        <dbReference type="ChEBI" id="CHEBI:58723"/>
        <dbReference type="ChEBI" id="CHEBI:58725"/>
        <dbReference type="ChEBI" id="CHEBI:456216"/>
        <dbReference type="EC" id="2.7.1.8"/>
    </reaction>
</comment>
<dbReference type="EMBL" id="LK021337">
    <property type="protein sequence ID" value="CDQ42525.1"/>
    <property type="molecule type" value="Genomic_DNA"/>
</dbReference>
<keyword evidence="1" id="KW-0547">Nucleotide-binding</keyword>
<protein>
    <recommendedName>
        <fullName evidence="1">Glucosamine kinase</fullName>
        <shortName evidence="1">GlcN kinase</shortName>
        <shortName evidence="1">GlcNK</shortName>
        <ecNumber evidence="1">2.7.1.8</ecNumber>
    </recommendedName>
</protein>
<reference evidence="2" key="1">
    <citation type="submission" date="2014-05" db="EMBL/GenBank/DDBJ databases">
        <authorList>
            <person name="Urmite Genomes"/>
        </authorList>
    </citation>
    <scope>NUCLEOTIDE SEQUENCE</scope>
    <source>
        <strain evidence="2">DSM 44074</strain>
    </source>
</reference>
<dbReference type="Gene3D" id="3.90.1200.10">
    <property type="match status" value="1"/>
</dbReference>
<accession>A0AAV2WDZ2</accession>
<organism evidence="2 3">
    <name type="scientific">Mycolicibacterium neoaurum</name>
    <name type="common">Mycobacterium neoaurum</name>
    <dbReference type="NCBI Taxonomy" id="1795"/>
    <lineage>
        <taxon>Bacteria</taxon>
        <taxon>Bacillati</taxon>
        <taxon>Actinomycetota</taxon>
        <taxon>Actinomycetes</taxon>
        <taxon>Mycobacteriales</taxon>
        <taxon>Mycobacteriaceae</taxon>
        <taxon>Mycolicibacterium</taxon>
    </lineage>
</organism>
<dbReference type="Proteomes" id="UP000028864">
    <property type="component" value="Unassembled WGS sequence"/>
</dbReference>
<feature type="binding site" evidence="1">
    <location>
        <position position="379"/>
    </location>
    <ligand>
        <name>D-glucosamine</name>
        <dbReference type="ChEBI" id="CHEBI:58723"/>
    </ligand>
</feature>
<dbReference type="SUPFAM" id="SSF56112">
    <property type="entry name" value="Protein kinase-like (PK-like)"/>
    <property type="match status" value="1"/>
</dbReference>
<feature type="short sequence motif" description="Substrate specificity determinant motif" evidence="1">
    <location>
        <begin position="375"/>
        <end position="390"/>
    </location>
</feature>
<feature type="binding site" evidence="1">
    <location>
        <position position="276"/>
    </location>
    <ligand>
        <name>Mg(2+)</name>
        <dbReference type="ChEBI" id="CHEBI:18420"/>
        <label>1</label>
    </ligand>
</feature>
<feature type="binding site" evidence="1">
    <location>
        <position position="271"/>
    </location>
    <ligand>
        <name>D-glucosamine</name>
        <dbReference type="ChEBI" id="CHEBI:58723"/>
    </ligand>
</feature>
<feature type="binding site" evidence="1">
    <location>
        <position position="108"/>
    </location>
    <ligand>
        <name>ATP</name>
        <dbReference type="ChEBI" id="CHEBI:30616"/>
    </ligand>
</feature>
<feature type="binding site" evidence="1">
    <location>
        <position position="290"/>
    </location>
    <ligand>
        <name>Mg(2+)</name>
        <dbReference type="ChEBI" id="CHEBI:18420"/>
        <label>2</label>
    </ligand>
</feature>
<dbReference type="GO" id="GO:0000287">
    <property type="term" value="F:magnesium ion binding"/>
    <property type="evidence" value="ECO:0007669"/>
    <property type="project" value="UniProtKB-UniRule"/>
</dbReference>
<evidence type="ECO:0000256" key="1">
    <source>
        <dbReference type="HAMAP-Rule" id="MF_02218"/>
    </source>
</evidence>
<proteinExistence type="inferred from homology"/>
<keyword evidence="1" id="KW-0067">ATP-binding</keyword>
<keyword evidence="1" id="KW-0418">Kinase</keyword>
<dbReference type="InterPro" id="IPR043674">
    <property type="entry name" value="GlcN_kinase"/>
</dbReference>
<comment type="subunit">
    <text evidence="1">Monomer.</text>
</comment>